<dbReference type="PANTHER" id="PTHR43037:SF4">
    <property type="entry name" value="PEPTIDASE S9 PROLYL OLIGOPEPTIDASE CATALYTIC DOMAIN-CONTAINING PROTEIN"/>
    <property type="match status" value="1"/>
</dbReference>
<dbReference type="STRING" id="1353952.A0A165DU78"/>
<dbReference type="InterPro" id="IPR029058">
    <property type="entry name" value="AB_hydrolase_fold"/>
</dbReference>
<sequence length="927" mass="100180">MRSLIYIPACALLVISPLLTGVGGSKQHAMTAPGTSDALEATVDAAWSVLGPFPQQAREQHFLSPAFPFPAASLPPADEIGSNRTWPSALADGGEVGWGTVAMQEWEVDISYPDVRWKDIRSTGGWAALQHHSLLHTTVTIPPLIVPYQLELRLSQASFFCLLPRSVATPSTPHWHHANIYGLKHYPPTLLQIAASAEEQVYDLWVSADYEIRLFGDPLFSTGGDQPITHIGVDVALRAIRHGPEPLHAEDVTPEFVDGWAFGSAFGIGIRAGSVGVELDGVEVDGVSGPDIQFIIAYKSLDRKWSLAPLQTRIIPLRISQSGPIPAAVESIPFSISFSTPDRAHAYIVDVDIPIKHRRPWWTHKEHETLLSTYLLSGLPQAFVALPPLSPNPAGSVAAPVILGLHGAGVSLEFPFWPASVDRKEHNWAVFASGGTEWGSDWHGVSASDAWGTVASLRAFISTCKAGWQAFTPGDATVVIGHSNGGQGTWYLTSRFPDLVSASVPTSAWLTPPHYVPLTFSRSVHFVDSKLRGVLDAALMSDGNDLFLSNVQGVKNGVMAVHGGADENVPVWMTREAVGLARAWGADKVAYLEVPDKPHWWDDTFRSPRVSGFLSHVLAAPTFGPPAELPEKWTITAVNPAEMGTMFGWSIDELEQPGRLARLEVQRTWRDEDTVILDVKTTNVDSFTVGEVGHTTQLRINGGAVGALRRGVHRASEGSWKHMGLGPTVPMAPAAPISSIFVSSGPLTIVVPQSSEHAQLVGARLAHALFLYLRVDAEVITDAEVTPHDTTLKLLQGSKLSTENSIIIGGYENTLTRALLERKKSAFSFDSSHRLQLAGRTFAEPSTGVLFLHPHPGSDSAMALIMAGSDEAGLERALRALPLRTGVAVPQWLVVGEDADWMGMGGVDAAGWWTRSWGVSQEMSWFS</sequence>
<keyword evidence="1 2" id="KW-0732">Signal</keyword>
<dbReference type="PANTHER" id="PTHR43037">
    <property type="entry name" value="UNNAMED PRODUCT-RELATED"/>
    <property type="match status" value="1"/>
</dbReference>
<feature type="signal peptide" evidence="2">
    <location>
        <begin position="1"/>
        <end position="24"/>
    </location>
</feature>
<dbReference type="OrthoDB" id="449091at2759"/>
<accession>A0A165DU78</accession>
<reference evidence="3 4" key="1">
    <citation type="journal article" date="2016" name="Mol. Biol. Evol.">
        <title>Comparative Genomics of Early-Diverging Mushroom-Forming Fungi Provides Insights into the Origins of Lignocellulose Decay Capabilities.</title>
        <authorList>
            <person name="Nagy L.G."/>
            <person name="Riley R."/>
            <person name="Tritt A."/>
            <person name="Adam C."/>
            <person name="Daum C."/>
            <person name="Floudas D."/>
            <person name="Sun H."/>
            <person name="Yadav J.S."/>
            <person name="Pangilinan J."/>
            <person name="Larsson K.H."/>
            <person name="Matsuura K."/>
            <person name="Barry K."/>
            <person name="Labutti K."/>
            <person name="Kuo R."/>
            <person name="Ohm R.A."/>
            <person name="Bhattacharya S.S."/>
            <person name="Shirouzu T."/>
            <person name="Yoshinaga Y."/>
            <person name="Martin F.M."/>
            <person name="Grigoriev I.V."/>
            <person name="Hibbett D.S."/>
        </authorList>
    </citation>
    <scope>NUCLEOTIDE SEQUENCE [LARGE SCALE GENOMIC DNA]</scope>
    <source>
        <strain evidence="3 4">HHB12733</strain>
    </source>
</reference>
<evidence type="ECO:0000256" key="1">
    <source>
        <dbReference type="ARBA" id="ARBA00022729"/>
    </source>
</evidence>
<dbReference type="AlphaFoldDB" id="A0A165DU78"/>
<dbReference type="InterPro" id="IPR050955">
    <property type="entry name" value="Plant_Biomass_Hydrol_Est"/>
</dbReference>
<organism evidence="3 4">
    <name type="scientific">Calocera cornea HHB12733</name>
    <dbReference type="NCBI Taxonomy" id="1353952"/>
    <lineage>
        <taxon>Eukaryota</taxon>
        <taxon>Fungi</taxon>
        <taxon>Dikarya</taxon>
        <taxon>Basidiomycota</taxon>
        <taxon>Agaricomycotina</taxon>
        <taxon>Dacrymycetes</taxon>
        <taxon>Dacrymycetales</taxon>
        <taxon>Dacrymycetaceae</taxon>
        <taxon>Calocera</taxon>
    </lineage>
</organism>
<keyword evidence="4" id="KW-1185">Reference proteome</keyword>
<dbReference type="EMBL" id="KV424034">
    <property type="protein sequence ID" value="KZT53551.1"/>
    <property type="molecule type" value="Genomic_DNA"/>
</dbReference>
<evidence type="ECO:0000256" key="2">
    <source>
        <dbReference type="SAM" id="SignalP"/>
    </source>
</evidence>
<protein>
    <recommendedName>
        <fullName evidence="5">Peptidase S9 prolyl oligopeptidase catalytic domain-containing protein</fullName>
    </recommendedName>
</protein>
<evidence type="ECO:0008006" key="5">
    <source>
        <dbReference type="Google" id="ProtNLM"/>
    </source>
</evidence>
<dbReference type="Proteomes" id="UP000076842">
    <property type="component" value="Unassembled WGS sequence"/>
</dbReference>
<name>A0A165DU78_9BASI</name>
<evidence type="ECO:0000313" key="4">
    <source>
        <dbReference type="Proteomes" id="UP000076842"/>
    </source>
</evidence>
<dbReference type="SUPFAM" id="SSF53474">
    <property type="entry name" value="alpha/beta-Hydrolases"/>
    <property type="match status" value="1"/>
</dbReference>
<gene>
    <name evidence="3" type="ORF">CALCODRAFT_474549</name>
</gene>
<dbReference type="Gene3D" id="3.40.50.1820">
    <property type="entry name" value="alpha/beta hydrolase"/>
    <property type="match status" value="1"/>
</dbReference>
<evidence type="ECO:0000313" key="3">
    <source>
        <dbReference type="EMBL" id="KZT53551.1"/>
    </source>
</evidence>
<feature type="chain" id="PRO_5007856832" description="Peptidase S9 prolyl oligopeptidase catalytic domain-containing protein" evidence="2">
    <location>
        <begin position="25"/>
        <end position="927"/>
    </location>
</feature>
<dbReference type="InParanoid" id="A0A165DU78"/>
<proteinExistence type="predicted"/>